<dbReference type="Proteomes" id="UP000490535">
    <property type="component" value="Unassembled WGS sequence"/>
</dbReference>
<name>A0A833PDL8_ACIBZ</name>
<organism evidence="1 2">
    <name type="scientific">Acinetobacter bereziniae</name>
    <name type="common">Acinetobacter genomosp. 10</name>
    <dbReference type="NCBI Taxonomy" id="106648"/>
    <lineage>
        <taxon>Bacteria</taxon>
        <taxon>Pseudomonadati</taxon>
        <taxon>Pseudomonadota</taxon>
        <taxon>Gammaproteobacteria</taxon>
        <taxon>Moraxellales</taxon>
        <taxon>Moraxellaceae</taxon>
        <taxon>Acinetobacter</taxon>
    </lineage>
</organism>
<comment type="caution">
    <text evidence="1">The sequence shown here is derived from an EMBL/GenBank/DDBJ whole genome shotgun (WGS) entry which is preliminary data.</text>
</comment>
<accession>A0A833PDL8</accession>
<proteinExistence type="predicted"/>
<gene>
    <name evidence="1" type="ORF">GAK29_03576</name>
</gene>
<sequence length="38" mass="4379">MMILTRKNYAKKFTDVSATNTATEEAVSWSAKKCLNYY</sequence>
<dbReference type="AlphaFoldDB" id="A0A833PDL8"/>
<reference evidence="2" key="1">
    <citation type="journal article" date="2020" name="MBio">
        <title>Horizontal gene transfer to a defensive symbiont with a reduced genome amongst a multipartite beetle microbiome.</title>
        <authorList>
            <person name="Waterworth S.C."/>
            <person name="Florez L.V."/>
            <person name="Rees E.R."/>
            <person name="Hertweck C."/>
            <person name="Kaltenpoth M."/>
            <person name="Kwan J.C."/>
        </authorList>
    </citation>
    <scope>NUCLEOTIDE SEQUENCE [LARGE SCALE GENOMIC DNA]</scope>
</reference>
<evidence type="ECO:0000313" key="1">
    <source>
        <dbReference type="EMBL" id="KAF1020684.1"/>
    </source>
</evidence>
<dbReference type="EMBL" id="WNDP01000118">
    <property type="protein sequence ID" value="KAF1020684.1"/>
    <property type="molecule type" value="Genomic_DNA"/>
</dbReference>
<protein>
    <submittedName>
        <fullName evidence="1">Uncharacterized protein</fullName>
    </submittedName>
</protein>
<evidence type="ECO:0000313" key="2">
    <source>
        <dbReference type="Proteomes" id="UP000490535"/>
    </source>
</evidence>